<dbReference type="SMR" id="A0A0R0L5C9"/>
<dbReference type="InterPro" id="IPR049163">
    <property type="entry name" value="Pif1-like_2B_dom"/>
</dbReference>
<dbReference type="Pfam" id="PF05970">
    <property type="entry name" value="PIF1"/>
    <property type="match status" value="1"/>
</dbReference>
<dbReference type="EMBL" id="CM000835">
    <property type="protein sequence ID" value="KRH71832.1"/>
    <property type="molecule type" value="Genomic_DNA"/>
</dbReference>
<keyword evidence="1" id="KW-0234">DNA repair</keyword>
<comment type="catalytic activity">
    <reaction evidence="1">
        <text>ATP + H2O = ADP + phosphate + H(+)</text>
        <dbReference type="Rhea" id="RHEA:13065"/>
        <dbReference type="ChEBI" id="CHEBI:15377"/>
        <dbReference type="ChEBI" id="CHEBI:15378"/>
        <dbReference type="ChEBI" id="CHEBI:30616"/>
        <dbReference type="ChEBI" id="CHEBI:43474"/>
        <dbReference type="ChEBI" id="CHEBI:456216"/>
        <dbReference type="EC" id="5.6.2.3"/>
    </reaction>
</comment>
<sequence>MPQSDLRLISNKGNKLIHVELNYDKEVLATEYSSLTGRIAHSRFVIPINVDENSTCNIKQGSSLVELIAKAKLIIWDEVSMIHKHYFEAIDGAFMDILRFVNYRILHFPFGGKVVILGGNFRQILLIIPKEIKQNLLQLWSIVLIQVSYTTSMIHHFFQDRIVLASKNDMVYLIIIKLKVGVSIMLLRNIDQFVGLCNGARLIIRKMSKYVLEGKVISRSKLGMKIYTPKLSSTPSYLIIPFKFQRRQFHLVVSFAMTINKSQSQSFKHDGVFFSQLFFFSWFVICYHIKSYI</sequence>
<gene>
    <name evidence="4" type="ORF">GLYMA_02G171400</name>
</gene>
<accession>A0A0R0L5C9</accession>
<dbReference type="PANTHER" id="PTHR10492">
    <property type="match status" value="1"/>
</dbReference>
<dbReference type="Gramene" id="KRH71832">
    <property type="protein sequence ID" value="KRH71832"/>
    <property type="gene ID" value="GLYMA_02G171400"/>
</dbReference>
<dbReference type="GO" id="GO:0006281">
    <property type="term" value="P:DNA repair"/>
    <property type="evidence" value="ECO:0007669"/>
    <property type="project" value="UniProtKB-KW"/>
</dbReference>
<evidence type="ECO:0000259" key="3">
    <source>
        <dbReference type="Pfam" id="PF21530"/>
    </source>
</evidence>
<dbReference type="PANTHER" id="PTHR10492:SF78">
    <property type="entry name" value="ATP-DEPENDENT DNA HELICASE"/>
    <property type="match status" value="1"/>
</dbReference>
<feature type="domain" description="DNA helicase Pif1-like DEAD-box helicase" evidence="2">
    <location>
        <begin position="36"/>
        <end position="138"/>
    </location>
</feature>
<keyword evidence="1" id="KW-0233">DNA recombination</keyword>
<feature type="domain" description="DNA helicase Pif1-like 2B" evidence="3">
    <location>
        <begin position="176"/>
        <end position="205"/>
    </location>
</feature>
<dbReference type="InterPro" id="IPR010285">
    <property type="entry name" value="DNA_helicase_pif1-like_DEAD"/>
</dbReference>
<dbReference type="Proteomes" id="UP000008827">
    <property type="component" value="Chromosome 2"/>
</dbReference>
<dbReference type="AlphaFoldDB" id="A0A0R0L5C9"/>
<comment type="similarity">
    <text evidence="1">Belongs to the helicase family.</text>
</comment>
<keyword evidence="1" id="KW-0378">Hydrolase</keyword>
<dbReference type="GO" id="GO:0006310">
    <property type="term" value="P:DNA recombination"/>
    <property type="evidence" value="ECO:0007669"/>
    <property type="project" value="UniProtKB-KW"/>
</dbReference>
<evidence type="ECO:0000313" key="6">
    <source>
        <dbReference type="Proteomes" id="UP000008827"/>
    </source>
</evidence>
<reference evidence="5" key="2">
    <citation type="submission" date="2018-02" db="UniProtKB">
        <authorList>
            <consortium name="EnsemblPlants"/>
        </authorList>
    </citation>
    <scope>IDENTIFICATION</scope>
    <source>
        <strain evidence="5">Williams 82</strain>
    </source>
</reference>
<proteinExistence type="inferred from homology"/>
<keyword evidence="1" id="KW-0227">DNA damage</keyword>
<reference evidence="4 5" key="1">
    <citation type="journal article" date="2010" name="Nature">
        <title>Genome sequence of the palaeopolyploid soybean.</title>
        <authorList>
            <person name="Schmutz J."/>
            <person name="Cannon S.B."/>
            <person name="Schlueter J."/>
            <person name="Ma J."/>
            <person name="Mitros T."/>
            <person name="Nelson W."/>
            <person name="Hyten D.L."/>
            <person name="Song Q."/>
            <person name="Thelen J.J."/>
            <person name="Cheng J."/>
            <person name="Xu D."/>
            <person name="Hellsten U."/>
            <person name="May G.D."/>
            <person name="Yu Y."/>
            <person name="Sakurai T."/>
            <person name="Umezawa T."/>
            <person name="Bhattacharyya M.K."/>
            <person name="Sandhu D."/>
            <person name="Valliyodan B."/>
            <person name="Lindquist E."/>
            <person name="Peto M."/>
            <person name="Grant D."/>
            <person name="Shu S."/>
            <person name="Goodstein D."/>
            <person name="Barry K."/>
            <person name="Futrell-Griggs M."/>
            <person name="Abernathy B."/>
            <person name="Du J."/>
            <person name="Tian Z."/>
            <person name="Zhu L."/>
            <person name="Gill N."/>
            <person name="Joshi T."/>
            <person name="Libault M."/>
            <person name="Sethuraman A."/>
            <person name="Zhang X.-C."/>
            <person name="Shinozaki K."/>
            <person name="Nguyen H.T."/>
            <person name="Wing R.A."/>
            <person name="Cregan P."/>
            <person name="Specht J."/>
            <person name="Grimwood J."/>
            <person name="Rokhsar D."/>
            <person name="Stacey G."/>
            <person name="Shoemaker R.C."/>
            <person name="Jackson S.A."/>
        </authorList>
    </citation>
    <scope>NUCLEOTIDE SEQUENCE</scope>
    <source>
        <strain evidence="5">cv. Williams 82</strain>
        <tissue evidence="4">Callus</tissue>
    </source>
</reference>
<comment type="cofactor">
    <cofactor evidence="1">
        <name>Mg(2+)</name>
        <dbReference type="ChEBI" id="CHEBI:18420"/>
    </cofactor>
</comment>
<dbReference type="InParanoid" id="A0A0R0L5C9"/>
<evidence type="ECO:0000259" key="2">
    <source>
        <dbReference type="Pfam" id="PF05970"/>
    </source>
</evidence>
<dbReference type="Pfam" id="PF21530">
    <property type="entry name" value="Pif1_2B_dom"/>
    <property type="match status" value="1"/>
</dbReference>
<keyword evidence="6" id="KW-1185">Reference proteome</keyword>
<evidence type="ECO:0000256" key="1">
    <source>
        <dbReference type="RuleBase" id="RU363044"/>
    </source>
</evidence>
<dbReference type="GO" id="GO:0016787">
    <property type="term" value="F:hydrolase activity"/>
    <property type="evidence" value="ECO:0007669"/>
    <property type="project" value="UniProtKB-KW"/>
</dbReference>
<dbReference type="GO" id="GO:0043139">
    <property type="term" value="F:5'-3' DNA helicase activity"/>
    <property type="evidence" value="ECO:0007669"/>
    <property type="project" value="UniProtKB-EC"/>
</dbReference>
<organism evidence="4">
    <name type="scientific">Glycine max</name>
    <name type="common">Soybean</name>
    <name type="synonym">Glycine hispida</name>
    <dbReference type="NCBI Taxonomy" id="3847"/>
    <lineage>
        <taxon>Eukaryota</taxon>
        <taxon>Viridiplantae</taxon>
        <taxon>Streptophyta</taxon>
        <taxon>Embryophyta</taxon>
        <taxon>Tracheophyta</taxon>
        <taxon>Spermatophyta</taxon>
        <taxon>Magnoliopsida</taxon>
        <taxon>eudicotyledons</taxon>
        <taxon>Gunneridae</taxon>
        <taxon>Pentapetalae</taxon>
        <taxon>rosids</taxon>
        <taxon>fabids</taxon>
        <taxon>Fabales</taxon>
        <taxon>Fabaceae</taxon>
        <taxon>Papilionoideae</taxon>
        <taxon>50 kb inversion clade</taxon>
        <taxon>NPAAA clade</taxon>
        <taxon>indigoferoid/millettioid clade</taxon>
        <taxon>Phaseoleae</taxon>
        <taxon>Glycine</taxon>
        <taxon>Glycine subgen. Soja</taxon>
    </lineage>
</organism>
<keyword evidence="1" id="KW-0347">Helicase</keyword>
<dbReference type="STRING" id="3847.A0A0R0L5C9"/>
<dbReference type="PaxDb" id="3847-GLYMA02G28871.1"/>
<keyword evidence="1" id="KW-0067">ATP-binding</keyword>
<dbReference type="EnsemblPlants" id="KRH71832">
    <property type="protein sequence ID" value="KRH71832"/>
    <property type="gene ID" value="GLYMA_02G171400"/>
</dbReference>
<dbReference type="InterPro" id="IPR027417">
    <property type="entry name" value="P-loop_NTPase"/>
</dbReference>
<dbReference type="GO" id="GO:0000723">
    <property type="term" value="P:telomere maintenance"/>
    <property type="evidence" value="ECO:0007669"/>
    <property type="project" value="InterPro"/>
</dbReference>
<evidence type="ECO:0000313" key="5">
    <source>
        <dbReference type="EnsemblPlants" id="KRH71832"/>
    </source>
</evidence>
<keyword evidence="1" id="KW-0547">Nucleotide-binding</keyword>
<protein>
    <recommendedName>
        <fullName evidence="1">ATP-dependent DNA helicase</fullName>
        <ecNumber evidence="1">5.6.2.3</ecNumber>
    </recommendedName>
</protein>
<evidence type="ECO:0000313" key="4">
    <source>
        <dbReference type="EMBL" id="KRH71832.1"/>
    </source>
</evidence>
<dbReference type="Gene3D" id="3.40.50.300">
    <property type="entry name" value="P-loop containing nucleotide triphosphate hydrolases"/>
    <property type="match status" value="1"/>
</dbReference>
<name>A0A0R0L5C9_SOYBN</name>
<dbReference type="OMA" id="VICYHIK"/>
<dbReference type="EC" id="5.6.2.3" evidence="1"/>
<dbReference type="GO" id="GO:0005524">
    <property type="term" value="F:ATP binding"/>
    <property type="evidence" value="ECO:0007669"/>
    <property type="project" value="UniProtKB-KW"/>
</dbReference>
<dbReference type="SUPFAM" id="SSF52540">
    <property type="entry name" value="P-loop containing nucleoside triphosphate hydrolases"/>
    <property type="match status" value="1"/>
</dbReference>
<reference evidence="4" key="3">
    <citation type="submission" date="2018-07" db="EMBL/GenBank/DDBJ databases">
        <title>WGS assembly of Glycine max.</title>
        <authorList>
            <person name="Schmutz J."/>
            <person name="Cannon S."/>
            <person name="Schlueter J."/>
            <person name="Ma J."/>
            <person name="Mitros T."/>
            <person name="Nelson W."/>
            <person name="Hyten D."/>
            <person name="Song Q."/>
            <person name="Thelen J."/>
            <person name="Cheng J."/>
            <person name="Xu D."/>
            <person name="Hellsten U."/>
            <person name="May G."/>
            <person name="Yu Y."/>
            <person name="Sakurai T."/>
            <person name="Umezawa T."/>
            <person name="Bhattacharyya M."/>
            <person name="Sandhu D."/>
            <person name="Valliyodan B."/>
            <person name="Lindquist E."/>
            <person name="Peto M."/>
            <person name="Grant D."/>
            <person name="Shu S."/>
            <person name="Goodstein D."/>
            <person name="Barry K."/>
            <person name="Futrell-Griggs M."/>
            <person name="Abernathy B."/>
            <person name="Du J."/>
            <person name="Tian Z."/>
            <person name="Zhu L."/>
            <person name="Gill N."/>
            <person name="Joshi T."/>
            <person name="Libault M."/>
            <person name="Sethuraman A."/>
            <person name="Zhang X."/>
            <person name="Shinozaki K."/>
            <person name="Nguyen H."/>
            <person name="Wing R."/>
            <person name="Cregan P."/>
            <person name="Specht J."/>
            <person name="Grimwood J."/>
            <person name="Rokhsar D."/>
            <person name="Stacey G."/>
            <person name="Shoemaker R."/>
            <person name="Jackson S."/>
        </authorList>
    </citation>
    <scope>NUCLEOTIDE SEQUENCE</scope>
    <source>
        <tissue evidence="4">Callus</tissue>
    </source>
</reference>